<protein>
    <submittedName>
        <fullName evidence="2">Uncharacterized protein</fullName>
    </submittedName>
</protein>
<dbReference type="Proteomes" id="UP000238937">
    <property type="component" value="Unassembled WGS sequence"/>
</dbReference>
<feature type="transmembrane region" description="Helical" evidence="1">
    <location>
        <begin position="12"/>
        <end position="31"/>
    </location>
</feature>
<accession>A0A2T1GN17</accession>
<dbReference type="InterPro" id="IPR019664">
    <property type="entry name" value="Uncharacterised_Ycf51"/>
</dbReference>
<name>A0A2T1GN17_9CYAN</name>
<gene>
    <name evidence="2" type="ORF">C7B77_01310</name>
</gene>
<comment type="caution">
    <text evidence="2">The sequence shown here is derived from an EMBL/GenBank/DDBJ whole genome shotgun (WGS) entry which is preliminary data.</text>
</comment>
<evidence type="ECO:0000313" key="3">
    <source>
        <dbReference type="Proteomes" id="UP000238937"/>
    </source>
</evidence>
<dbReference type="Pfam" id="PF10726">
    <property type="entry name" value="DUF2518"/>
    <property type="match status" value="1"/>
</dbReference>
<dbReference type="EMBL" id="PVWO01000008">
    <property type="protein sequence ID" value="PSB59310.1"/>
    <property type="molecule type" value="Genomic_DNA"/>
</dbReference>
<evidence type="ECO:0000313" key="2">
    <source>
        <dbReference type="EMBL" id="PSB59310.1"/>
    </source>
</evidence>
<dbReference type="OrthoDB" id="422772at2"/>
<dbReference type="RefSeq" id="WP_106299558.1">
    <property type="nucleotide sequence ID" value="NZ_PVWO01000008.1"/>
</dbReference>
<proteinExistence type="predicted"/>
<keyword evidence="1" id="KW-1133">Transmembrane helix</keyword>
<keyword evidence="1" id="KW-0812">Transmembrane</keyword>
<organism evidence="2 3">
    <name type="scientific">Chamaesiphon polymorphus CCALA 037</name>
    <dbReference type="NCBI Taxonomy" id="2107692"/>
    <lineage>
        <taxon>Bacteria</taxon>
        <taxon>Bacillati</taxon>
        <taxon>Cyanobacteriota</taxon>
        <taxon>Cyanophyceae</taxon>
        <taxon>Gomontiellales</taxon>
        <taxon>Chamaesiphonaceae</taxon>
        <taxon>Chamaesiphon</taxon>
    </lineage>
</organism>
<keyword evidence="3" id="KW-1185">Reference proteome</keyword>
<reference evidence="2 3" key="1">
    <citation type="submission" date="2018-03" db="EMBL/GenBank/DDBJ databases">
        <title>The ancient ancestry and fast evolution of plastids.</title>
        <authorList>
            <person name="Moore K.R."/>
            <person name="Magnabosco C."/>
            <person name="Momper L."/>
            <person name="Gold D.A."/>
            <person name="Bosak T."/>
            <person name="Fournier G.P."/>
        </authorList>
    </citation>
    <scope>NUCLEOTIDE SEQUENCE [LARGE SCALE GENOMIC DNA]</scope>
    <source>
        <strain evidence="2 3">CCALA 037</strain>
    </source>
</reference>
<evidence type="ECO:0000256" key="1">
    <source>
        <dbReference type="SAM" id="Phobius"/>
    </source>
</evidence>
<sequence length="172" mass="18289">MISTADFFKYCQWSGIATLALAVLTILALVLKWGFKFRLVGATGFMGVLTAGLFALSLVPIVHTSVPGALHYSLIYDNGSDRATIAVKTPISEAGLDATLRQAAGDLYSYGRSGAIDRQLKVRARTVVHPRPGVSEPLVLGEVTRSLGGGEDGQLDVRIDRANLTKVASTKT</sequence>
<keyword evidence="1" id="KW-0472">Membrane</keyword>
<feature type="transmembrane region" description="Helical" evidence="1">
    <location>
        <begin position="43"/>
        <end position="63"/>
    </location>
</feature>
<dbReference type="AlphaFoldDB" id="A0A2T1GN17"/>